<keyword evidence="3" id="KW-1185">Reference proteome</keyword>
<evidence type="ECO:0000313" key="2">
    <source>
        <dbReference type="EMBL" id="WOO76432.1"/>
    </source>
</evidence>
<reference evidence="2" key="1">
    <citation type="submission" date="2023-10" db="EMBL/GenBank/DDBJ databases">
        <authorList>
            <person name="Noh H."/>
        </authorList>
    </citation>
    <scope>NUCLEOTIDE SEQUENCE</scope>
    <source>
        <strain evidence="2">DUCC4014</strain>
    </source>
</reference>
<gene>
    <name evidence="2" type="ORF">LOC62_01G000053</name>
</gene>
<sequence length="251" mass="29224">MRQLRLTSPYLGDTAITVSTGSERGRRRRRRSNSLEVTESEPRPSQRRRSSPSYDPDDIYAPPPQPLRDRLAIANREFMHHWQRLANSYDAGRHGPAELALGRKLEIEVILARTPNPLLLFATPEEAAQVRIWRLYGPLLERQERVFDQMMGTPPRPAFPFRRFLDKVQIRVIDENTPDHLWQAWFDPPDSDSEATANDHRSDSEDDTLFDEEEPECPHTHDALLHLLGRPCEGYCSMRWYFTHHYQPGST</sequence>
<organism evidence="2 3">
    <name type="scientific">Vanrija pseudolonga</name>
    <dbReference type="NCBI Taxonomy" id="143232"/>
    <lineage>
        <taxon>Eukaryota</taxon>
        <taxon>Fungi</taxon>
        <taxon>Dikarya</taxon>
        <taxon>Basidiomycota</taxon>
        <taxon>Agaricomycotina</taxon>
        <taxon>Tremellomycetes</taxon>
        <taxon>Trichosporonales</taxon>
        <taxon>Trichosporonaceae</taxon>
        <taxon>Vanrija</taxon>
    </lineage>
</organism>
<feature type="region of interest" description="Disordered" evidence="1">
    <location>
        <begin position="1"/>
        <end position="66"/>
    </location>
</feature>
<dbReference type="GeneID" id="87803315"/>
<protein>
    <submittedName>
        <fullName evidence="2">Uncharacterized protein</fullName>
    </submittedName>
</protein>
<dbReference type="EMBL" id="CP086714">
    <property type="protein sequence ID" value="WOO76432.1"/>
    <property type="molecule type" value="Genomic_DNA"/>
</dbReference>
<name>A0AAF0XZ42_9TREE</name>
<feature type="region of interest" description="Disordered" evidence="1">
    <location>
        <begin position="187"/>
        <end position="215"/>
    </location>
</feature>
<proteinExistence type="predicted"/>
<dbReference type="Proteomes" id="UP000827549">
    <property type="component" value="Chromosome 1"/>
</dbReference>
<accession>A0AAF0XZ42</accession>
<dbReference type="RefSeq" id="XP_062622464.1">
    <property type="nucleotide sequence ID" value="XM_062766480.1"/>
</dbReference>
<feature type="compositionally biased region" description="Acidic residues" evidence="1">
    <location>
        <begin position="204"/>
        <end position="215"/>
    </location>
</feature>
<evidence type="ECO:0000313" key="3">
    <source>
        <dbReference type="Proteomes" id="UP000827549"/>
    </source>
</evidence>
<dbReference type="AlphaFoldDB" id="A0AAF0XZ42"/>
<evidence type="ECO:0000256" key="1">
    <source>
        <dbReference type="SAM" id="MobiDB-lite"/>
    </source>
</evidence>